<keyword evidence="9" id="KW-0040">ANK repeat</keyword>
<protein>
    <recommendedName>
        <fullName evidence="10">Carbohydrate sulfotransferase</fullName>
        <ecNumber evidence="10">2.8.2.-</ecNumber>
    </recommendedName>
</protein>
<dbReference type="PROSITE" id="PS50088">
    <property type="entry name" value="ANK_REPEAT"/>
    <property type="match status" value="1"/>
</dbReference>
<organism evidence="11 12">
    <name type="scientific">Oikopleura dioica</name>
    <name type="common">Tunicate</name>
    <dbReference type="NCBI Taxonomy" id="34765"/>
    <lineage>
        <taxon>Eukaryota</taxon>
        <taxon>Metazoa</taxon>
        <taxon>Chordata</taxon>
        <taxon>Tunicata</taxon>
        <taxon>Appendicularia</taxon>
        <taxon>Copelata</taxon>
        <taxon>Oikopleuridae</taxon>
        <taxon>Oikopleura</taxon>
    </lineage>
</organism>
<dbReference type="Gene3D" id="1.25.40.20">
    <property type="entry name" value="Ankyrin repeat-containing domain"/>
    <property type="match status" value="1"/>
</dbReference>
<dbReference type="Pfam" id="PF12796">
    <property type="entry name" value="Ank_2"/>
    <property type="match status" value="1"/>
</dbReference>
<dbReference type="PANTHER" id="PTHR12137">
    <property type="entry name" value="CARBOHYDRATE SULFOTRANSFERASE"/>
    <property type="match status" value="1"/>
</dbReference>
<keyword evidence="6 10" id="KW-0333">Golgi apparatus</keyword>
<dbReference type="EMBL" id="OU015568">
    <property type="protein sequence ID" value="CAG5086779.1"/>
    <property type="molecule type" value="Genomic_DNA"/>
</dbReference>
<keyword evidence="8 10" id="KW-0325">Glycoprotein</keyword>
<evidence type="ECO:0000256" key="10">
    <source>
        <dbReference type="RuleBase" id="RU364020"/>
    </source>
</evidence>
<reference evidence="11 12" key="1">
    <citation type="submission" date="2021-04" db="EMBL/GenBank/DDBJ databases">
        <authorList>
            <person name="Bliznina A."/>
        </authorList>
    </citation>
    <scope>NUCLEOTIDE SEQUENCE [LARGE SCALE GENOMIC DNA]</scope>
</reference>
<dbReference type="InterPro" id="IPR036770">
    <property type="entry name" value="Ankyrin_rpt-contain_sf"/>
</dbReference>
<dbReference type="PANTHER" id="PTHR12137:SF54">
    <property type="entry name" value="CARBOHYDRATE SULFOTRANSFERASE"/>
    <property type="match status" value="1"/>
</dbReference>
<dbReference type="Proteomes" id="UP001158576">
    <property type="component" value="Chromosome PAR"/>
</dbReference>
<sequence>MHRNAWLLEQQIFGRTGSEEWMTLMTVRHPMARLYSAWKDKFRKGHAYLGTIESQFGYYLTKFERQNMQNSTYQYSFEAFVEVVALSDFDGQRDRHWQSIHTYCNPCAIPYEFIIKQEYAFEENDFVLRVFDREDRFQNLKSIPQISSWGRKMKNKPIDVDEMLEPWRNVSKRTIRRIYKIFFMDFVYFDYRIEKFIAAGKNDDGELESLRKVLKERIDLQGSLIRWRETTHCTGNFPEGCQFVEFPGFILSCSIQLSTKDFEEAKKEACQYHPDKGIHGIGINDGSYCLATIDDKLMRTDDNRTITTPGGAIAAQRGDMSSFLKGVKAKSLDQSTEEKISLNSPIDDFVIACHKGYARDVEKYIASAAYIPNQTDFWMEKVYTLPALDVISIYGLSKTRVFLLLSNVFLTSAKIIQILLNKGEDPTIEDKRGNSPLQLFVKWNAISIDMIDDYRRVLRIYLECLEKKYGSKAIDKIYSNGNACLHTAIIFAEHTTVELLLKSGADINLMNKKHDSALMLVKDLKTKNPKKYETMYHIVISSLRGNEELRSPRFGRKKIHEEKALIET</sequence>
<evidence type="ECO:0000256" key="9">
    <source>
        <dbReference type="PROSITE-ProRule" id="PRU00023"/>
    </source>
</evidence>
<evidence type="ECO:0000256" key="8">
    <source>
        <dbReference type="ARBA" id="ARBA00023180"/>
    </source>
</evidence>
<evidence type="ECO:0000256" key="4">
    <source>
        <dbReference type="ARBA" id="ARBA00022692"/>
    </source>
</evidence>
<dbReference type="EC" id="2.8.2.-" evidence="10"/>
<comment type="similarity">
    <text evidence="2 10">Belongs to the sulfotransferase 2 family.</text>
</comment>
<keyword evidence="5" id="KW-1133">Transmembrane helix</keyword>
<keyword evidence="12" id="KW-1185">Reference proteome</keyword>
<dbReference type="PROSITE" id="PS50297">
    <property type="entry name" value="ANK_REP_REGION"/>
    <property type="match status" value="1"/>
</dbReference>
<accession>A0ABN7S2I9</accession>
<evidence type="ECO:0000256" key="5">
    <source>
        <dbReference type="ARBA" id="ARBA00022989"/>
    </source>
</evidence>
<dbReference type="SUPFAM" id="SSF48403">
    <property type="entry name" value="Ankyrin repeat"/>
    <property type="match status" value="1"/>
</dbReference>
<evidence type="ECO:0000313" key="11">
    <source>
        <dbReference type="EMBL" id="CAG5086779.1"/>
    </source>
</evidence>
<evidence type="ECO:0000256" key="1">
    <source>
        <dbReference type="ARBA" id="ARBA00004323"/>
    </source>
</evidence>
<keyword evidence="3 10" id="KW-0808">Transferase</keyword>
<evidence type="ECO:0000256" key="2">
    <source>
        <dbReference type="ARBA" id="ARBA00006339"/>
    </source>
</evidence>
<dbReference type="InterPro" id="IPR018011">
    <property type="entry name" value="Carb_sulfotrans_8-10"/>
</dbReference>
<evidence type="ECO:0000256" key="7">
    <source>
        <dbReference type="ARBA" id="ARBA00023136"/>
    </source>
</evidence>
<proteinExistence type="inferred from homology"/>
<dbReference type="InterPro" id="IPR002110">
    <property type="entry name" value="Ankyrin_rpt"/>
</dbReference>
<keyword evidence="7" id="KW-0472">Membrane</keyword>
<comment type="subcellular location">
    <subcellularLocation>
        <location evidence="1 10">Golgi apparatus membrane</location>
        <topology evidence="1 10">Single-pass type II membrane protein</topology>
    </subcellularLocation>
</comment>
<gene>
    <name evidence="11" type="ORF">OKIOD_LOCUS2907</name>
</gene>
<evidence type="ECO:0000313" key="12">
    <source>
        <dbReference type="Proteomes" id="UP001158576"/>
    </source>
</evidence>
<keyword evidence="4" id="KW-0812">Transmembrane</keyword>
<evidence type="ECO:0000256" key="6">
    <source>
        <dbReference type="ARBA" id="ARBA00023034"/>
    </source>
</evidence>
<keyword evidence="10" id="KW-0119">Carbohydrate metabolism</keyword>
<name>A0ABN7S2I9_OIKDI</name>
<dbReference type="InterPro" id="IPR005331">
    <property type="entry name" value="Sulfotransferase"/>
</dbReference>
<feature type="repeat" description="ANK" evidence="9">
    <location>
        <begin position="480"/>
        <end position="512"/>
    </location>
</feature>
<evidence type="ECO:0000256" key="3">
    <source>
        <dbReference type="ARBA" id="ARBA00022679"/>
    </source>
</evidence>
<dbReference type="Pfam" id="PF03567">
    <property type="entry name" value="Sulfotransfer_2"/>
    <property type="match status" value="1"/>
</dbReference>
<keyword evidence="10" id="KW-0735">Signal-anchor</keyword>
<dbReference type="SMART" id="SM00248">
    <property type="entry name" value="ANK"/>
    <property type="match status" value="2"/>
</dbReference>